<comment type="similarity">
    <text evidence="2">Belongs to the SusD family.</text>
</comment>
<dbReference type="InterPro" id="IPR011990">
    <property type="entry name" value="TPR-like_helical_dom_sf"/>
</dbReference>
<dbReference type="InterPro" id="IPR033985">
    <property type="entry name" value="SusD-like_N"/>
</dbReference>
<evidence type="ECO:0000256" key="2">
    <source>
        <dbReference type="ARBA" id="ARBA00006275"/>
    </source>
</evidence>
<accession>A0ABM9B1J7</accession>
<organism evidence="9 10">
    <name type="scientific">Neolewinella maritima</name>
    <dbReference type="NCBI Taxonomy" id="1383882"/>
    <lineage>
        <taxon>Bacteria</taxon>
        <taxon>Pseudomonadati</taxon>
        <taxon>Bacteroidota</taxon>
        <taxon>Saprospiria</taxon>
        <taxon>Saprospirales</taxon>
        <taxon>Lewinellaceae</taxon>
        <taxon>Neolewinella</taxon>
    </lineage>
</organism>
<sequence length="534" mass="60013">MPNPTTCLALLLLSLAALSCNDFLDETPRDEISLNQFFTEPAHAQNAVNALYRDGAPAMYMNGGVYSGRQIMYEAYLSGFFDNEYKGQEPFIQFAQQLSVNAINSDGFLNGLWSQMYRAIGRANNAIKYIPTTPGLSQAENDRLLGEARFFRAWAYFTLVRYFGDVPLIVEPYESLNDIYRSRDPVADVYTQIVADLDFAVNDAGLATTNMVDNGYRVTRAAAATLLADVQLTRSGFPVQNDSYAAAATAARRVINGGSHSLAEHSYTAGGELDLDNSAYNKLRRQEALTTEFIYPIEFTIGISNSGYPEYSYPVPLTRGTTSDGEIQFVINNGAYQPRDEFIRGYDPDEDLRIQNRQFFHFQLTDAQGQEVDFQYTPYIWHDDVAVFESAISELEVKAYGYAEVLLIAAEAIARSEGVTAEAVDYLTQVRSRAYYRQSADEISGALSGLSVDAFVEEVWKERFRELVFDFKLWFDMVRTRTYPETSAGGEIDFVPLIGHKNTWGQTFEAKHLLLPLPQQELQRNAELVQNDGY</sequence>
<comment type="subcellular location">
    <subcellularLocation>
        <location evidence="1">Cell outer membrane</location>
    </subcellularLocation>
</comment>
<evidence type="ECO:0000313" key="10">
    <source>
        <dbReference type="Proteomes" id="UP000837803"/>
    </source>
</evidence>
<feature type="signal peptide" evidence="6">
    <location>
        <begin position="1"/>
        <end position="19"/>
    </location>
</feature>
<feature type="domain" description="RagB/SusD" evidence="7">
    <location>
        <begin position="400"/>
        <end position="534"/>
    </location>
</feature>
<evidence type="ECO:0000256" key="5">
    <source>
        <dbReference type="ARBA" id="ARBA00023237"/>
    </source>
</evidence>
<reference evidence="9" key="1">
    <citation type="submission" date="2021-12" db="EMBL/GenBank/DDBJ databases">
        <authorList>
            <person name="Rodrigo-Torres L."/>
            <person name="Arahal R. D."/>
            <person name="Lucena T."/>
        </authorList>
    </citation>
    <scope>NUCLEOTIDE SEQUENCE</scope>
    <source>
        <strain evidence="9">CECT 8419</strain>
    </source>
</reference>
<feature type="chain" id="PRO_5046923843" evidence="6">
    <location>
        <begin position="20"/>
        <end position="534"/>
    </location>
</feature>
<evidence type="ECO:0000256" key="6">
    <source>
        <dbReference type="SAM" id="SignalP"/>
    </source>
</evidence>
<keyword evidence="4" id="KW-0472">Membrane</keyword>
<evidence type="ECO:0000256" key="3">
    <source>
        <dbReference type="ARBA" id="ARBA00022729"/>
    </source>
</evidence>
<evidence type="ECO:0000313" key="9">
    <source>
        <dbReference type="EMBL" id="CAH1000715.1"/>
    </source>
</evidence>
<evidence type="ECO:0000259" key="8">
    <source>
        <dbReference type="Pfam" id="PF14322"/>
    </source>
</evidence>
<gene>
    <name evidence="9" type="ORF">LEM8419_01848</name>
</gene>
<evidence type="ECO:0000256" key="4">
    <source>
        <dbReference type="ARBA" id="ARBA00023136"/>
    </source>
</evidence>
<feature type="domain" description="SusD-like N-terminal" evidence="8">
    <location>
        <begin position="97"/>
        <end position="232"/>
    </location>
</feature>
<dbReference type="RefSeq" id="WP_238750756.1">
    <property type="nucleotide sequence ID" value="NZ_CAKLPZ010000002.1"/>
</dbReference>
<dbReference type="Pfam" id="PF07980">
    <property type="entry name" value="SusD_RagB"/>
    <property type="match status" value="1"/>
</dbReference>
<dbReference type="SUPFAM" id="SSF48452">
    <property type="entry name" value="TPR-like"/>
    <property type="match status" value="1"/>
</dbReference>
<keyword evidence="3 6" id="KW-0732">Signal</keyword>
<keyword evidence="10" id="KW-1185">Reference proteome</keyword>
<dbReference type="Gene3D" id="1.25.40.390">
    <property type="match status" value="1"/>
</dbReference>
<name>A0ABM9B1J7_9BACT</name>
<keyword evidence="5" id="KW-0998">Cell outer membrane</keyword>
<evidence type="ECO:0000259" key="7">
    <source>
        <dbReference type="Pfam" id="PF07980"/>
    </source>
</evidence>
<dbReference type="InterPro" id="IPR012944">
    <property type="entry name" value="SusD_RagB_dom"/>
</dbReference>
<dbReference type="EMBL" id="CAKLPZ010000002">
    <property type="protein sequence ID" value="CAH1000715.1"/>
    <property type="molecule type" value="Genomic_DNA"/>
</dbReference>
<comment type="caution">
    <text evidence="9">The sequence shown here is derived from an EMBL/GenBank/DDBJ whole genome shotgun (WGS) entry which is preliminary data.</text>
</comment>
<dbReference type="Proteomes" id="UP000837803">
    <property type="component" value="Unassembled WGS sequence"/>
</dbReference>
<proteinExistence type="inferred from homology"/>
<dbReference type="Pfam" id="PF14322">
    <property type="entry name" value="SusD-like_3"/>
    <property type="match status" value="1"/>
</dbReference>
<evidence type="ECO:0000256" key="1">
    <source>
        <dbReference type="ARBA" id="ARBA00004442"/>
    </source>
</evidence>
<protein>
    <submittedName>
        <fullName evidence="9">SusD-like protein P2</fullName>
    </submittedName>
</protein>